<comment type="caution">
    <text evidence="5">The sequence shown here is derived from an EMBL/GenBank/DDBJ whole genome shotgun (WGS) entry which is preliminary data.</text>
</comment>
<dbReference type="RefSeq" id="WP_132648238.1">
    <property type="nucleotide sequence ID" value="NZ_CP181386.1"/>
</dbReference>
<dbReference type="Gene3D" id="3.20.20.80">
    <property type="entry name" value="Glycosidases"/>
    <property type="match status" value="1"/>
</dbReference>
<dbReference type="GeneID" id="99686532"/>
<accession>A0A4R2M4Z2</accession>
<evidence type="ECO:0000256" key="2">
    <source>
        <dbReference type="ARBA" id="ARBA00023295"/>
    </source>
</evidence>
<dbReference type="SUPFAM" id="SSF51445">
    <property type="entry name" value="(Trans)glycosidases"/>
    <property type="match status" value="1"/>
</dbReference>
<dbReference type="GO" id="GO:0005975">
    <property type="term" value="P:carbohydrate metabolic process"/>
    <property type="evidence" value="ECO:0007669"/>
    <property type="project" value="InterPro"/>
</dbReference>
<keyword evidence="3" id="KW-0732">Signal</keyword>
<feature type="chain" id="PRO_5020482976" evidence="3">
    <location>
        <begin position="27"/>
        <end position="737"/>
    </location>
</feature>
<evidence type="ECO:0000313" key="5">
    <source>
        <dbReference type="EMBL" id="TCP01111.1"/>
    </source>
</evidence>
<sequence length="737" mass="80592">MPLPPSRRPRAAAGLLLWLAAWGACAQDDWPALRDVDLQVRAGSALDFSALVREGPAGRDGWVRADAQGRLRFERVEEPQRFLCASMVFNPDNGGVPDKDEARALAAQLRRTGYNLVRLHYVDAHLMTRRTRDFDFDPEQFDRLQYLMSELKAAGIYWLVDGLTSNNAAYGDAPANRYQSRHHAKWDVLTGDAGFEHWATVVDRLWGVRNRYTGTVPLADPAMLGVILVNEGEADFMAAAERRARYPEALQPAFRTWLRERYGSDTGLRRAWGAQAGPAESLDAGIEMPADARGAGARARDFARFITELQQRAFRRMDEHVRERGFKGLTTGYDSWSFYGGDLTRQALATIDMHAYQGVPTRHGQAGSQLRQDSLFDNGARMVRSLAVARQWGKPMIVSEYGQPFWNRHRHEAAALVPAVAAHQGWSALCQFGETPIQPRYEASRFSRRSAIYPFGIGADPVARAGERLAALLYRRGDVSASAHRVRLRLDAEAVFERGLWRQQVPEALSSLALVAPIGLDFGSPARAAAGELTLPLAVGERAADDAGALRDPLGALRRAGVVAPDNASRPPSRVFESDTGELRFDAPARRIVVNTPRSAAVVLDGGSARAGALEVRDASAPALFAAASLDGQPIVRSRRLLLWAVTDALNTGMRFSDAQRTTLQAIGSFPPRVQPVAATLRLHGLAAAGLKAWPLGLDGQRRTALPLRGVDGGVELSIDTARLPEGPALFFEIAAE</sequence>
<reference evidence="5 6" key="1">
    <citation type="submission" date="2019-03" db="EMBL/GenBank/DDBJ databases">
        <title>Genomic Encyclopedia of Type Strains, Phase IV (KMG-IV): sequencing the most valuable type-strain genomes for metagenomic binning, comparative biology and taxonomic classification.</title>
        <authorList>
            <person name="Goeker M."/>
        </authorList>
    </citation>
    <scope>NUCLEOTIDE SEQUENCE [LARGE SCALE GENOMIC DNA]</scope>
    <source>
        <strain evidence="5 6">DSM 1709</strain>
    </source>
</reference>
<dbReference type="AlphaFoldDB" id="A0A4R2M4Z2"/>
<proteinExistence type="predicted"/>
<keyword evidence="2" id="KW-0326">Glycosidase</keyword>
<dbReference type="Pfam" id="PF02449">
    <property type="entry name" value="Glyco_hydro_42"/>
    <property type="match status" value="1"/>
</dbReference>
<keyword evidence="1" id="KW-0378">Hydrolase</keyword>
<dbReference type="InterPro" id="IPR017853">
    <property type="entry name" value="GH"/>
</dbReference>
<evidence type="ECO:0000256" key="3">
    <source>
        <dbReference type="SAM" id="SignalP"/>
    </source>
</evidence>
<dbReference type="GO" id="GO:0004565">
    <property type="term" value="F:beta-galactosidase activity"/>
    <property type="evidence" value="ECO:0007669"/>
    <property type="project" value="InterPro"/>
</dbReference>
<evidence type="ECO:0000256" key="1">
    <source>
        <dbReference type="ARBA" id="ARBA00022801"/>
    </source>
</evidence>
<dbReference type="GO" id="GO:0009341">
    <property type="term" value="C:beta-galactosidase complex"/>
    <property type="evidence" value="ECO:0007669"/>
    <property type="project" value="InterPro"/>
</dbReference>
<gene>
    <name evidence="5" type="ORF">EV684_11041</name>
</gene>
<feature type="signal peptide" evidence="3">
    <location>
        <begin position="1"/>
        <end position="26"/>
    </location>
</feature>
<dbReference type="EMBL" id="SLXD01000010">
    <property type="protein sequence ID" value="TCP01111.1"/>
    <property type="molecule type" value="Genomic_DNA"/>
</dbReference>
<dbReference type="OrthoDB" id="9771116at2"/>
<evidence type="ECO:0000259" key="4">
    <source>
        <dbReference type="Pfam" id="PF02449"/>
    </source>
</evidence>
<name>A0A4R2M4Z2_RUBGE</name>
<feature type="domain" description="Glycoside hydrolase family 42 N-terminal" evidence="4">
    <location>
        <begin position="243"/>
        <end position="376"/>
    </location>
</feature>
<dbReference type="InterPro" id="IPR013529">
    <property type="entry name" value="Glyco_hydro_42_N"/>
</dbReference>
<protein>
    <submittedName>
        <fullName evidence="5">Beta-galactosidase-like protein</fullName>
    </submittedName>
</protein>
<dbReference type="Proteomes" id="UP000295106">
    <property type="component" value="Unassembled WGS sequence"/>
</dbReference>
<evidence type="ECO:0000313" key="6">
    <source>
        <dbReference type="Proteomes" id="UP000295106"/>
    </source>
</evidence>
<dbReference type="PROSITE" id="PS51257">
    <property type="entry name" value="PROKAR_LIPOPROTEIN"/>
    <property type="match status" value="1"/>
</dbReference>
<organism evidence="5 6">
    <name type="scientific">Rubrivivax gelatinosus</name>
    <name type="common">Rhodocyclus gelatinosus</name>
    <name type="synonym">Rhodopseudomonas gelatinosa</name>
    <dbReference type="NCBI Taxonomy" id="28068"/>
    <lineage>
        <taxon>Bacteria</taxon>
        <taxon>Pseudomonadati</taxon>
        <taxon>Pseudomonadota</taxon>
        <taxon>Betaproteobacteria</taxon>
        <taxon>Burkholderiales</taxon>
        <taxon>Sphaerotilaceae</taxon>
        <taxon>Rubrivivax</taxon>
    </lineage>
</organism>